<feature type="domain" description="DUF4114" evidence="2">
    <location>
        <begin position="530"/>
        <end position="606"/>
    </location>
</feature>
<protein>
    <submittedName>
        <fullName evidence="3">DUF4114 domain-containing protein</fullName>
    </submittedName>
</protein>
<evidence type="ECO:0000313" key="4">
    <source>
        <dbReference type="Proteomes" id="UP000732105"/>
    </source>
</evidence>
<accession>A0ABX1WWR0</accession>
<keyword evidence="1" id="KW-0732">Signal</keyword>
<comment type="caution">
    <text evidence="3">The sequence shown here is derived from an EMBL/GenBank/DDBJ whole genome shotgun (WGS) entry which is preliminary data.</text>
</comment>
<feature type="signal peptide" evidence="1">
    <location>
        <begin position="1"/>
        <end position="19"/>
    </location>
</feature>
<dbReference type="Proteomes" id="UP000732105">
    <property type="component" value="Unassembled WGS sequence"/>
</dbReference>
<organism evidence="3 4">
    <name type="scientific">Marinifilum caeruleilacunae</name>
    <dbReference type="NCBI Taxonomy" id="2499076"/>
    <lineage>
        <taxon>Bacteria</taxon>
        <taxon>Pseudomonadati</taxon>
        <taxon>Bacteroidota</taxon>
        <taxon>Bacteroidia</taxon>
        <taxon>Marinilabiliales</taxon>
        <taxon>Marinifilaceae</taxon>
    </lineage>
</organism>
<proteinExistence type="predicted"/>
<evidence type="ECO:0000259" key="2">
    <source>
        <dbReference type="Pfam" id="PF13448"/>
    </source>
</evidence>
<keyword evidence="4" id="KW-1185">Reference proteome</keyword>
<dbReference type="SUPFAM" id="SSF50998">
    <property type="entry name" value="Quinoprotein alcohol dehydrogenase-like"/>
    <property type="match status" value="1"/>
</dbReference>
<dbReference type="InterPro" id="IPR011047">
    <property type="entry name" value="Quinoprotein_ADH-like_sf"/>
</dbReference>
<gene>
    <name evidence="3" type="ORF">ELS83_12110</name>
</gene>
<evidence type="ECO:0000313" key="3">
    <source>
        <dbReference type="EMBL" id="NOU60565.1"/>
    </source>
</evidence>
<reference evidence="3 4" key="1">
    <citation type="submission" date="2018-12" db="EMBL/GenBank/DDBJ databases">
        <title>Marinifilum JC070 sp. nov., a marine bacterium isolated from Yongle Blue Hole in the South China Sea.</title>
        <authorList>
            <person name="Fu T."/>
        </authorList>
    </citation>
    <scope>NUCLEOTIDE SEQUENCE [LARGE SCALE GENOMIC DNA]</scope>
    <source>
        <strain evidence="3 4">JC070</strain>
    </source>
</reference>
<evidence type="ECO:0000256" key="1">
    <source>
        <dbReference type="SAM" id="SignalP"/>
    </source>
</evidence>
<dbReference type="RefSeq" id="WP_171595837.1">
    <property type="nucleotide sequence ID" value="NZ_RZNH01000019.1"/>
</dbReference>
<sequence length="626" mass="68617">MKKNLLFFIFLFAIVSSCSDDNFKEPEKPQENDHAIQSVSITNNPSDLSSRVTYSNELVVVKDIDTGNTKSVKSDFDVDPTKNYAFKLRAQVDAPRVQGEYVQATHVKIVDDMAFVTYNTKGPEYNGGVELFNIADKNTPILQAQAMFHDVDVSAVDYYNGKLYLAGAHDMDAPGFLYESPAILIELEISPSGQILLVSNTYDIASYVATDVKVDEDYIYVTSGSDGKLTVLNHNFTLAGYKDINEARSVAINSEHVYVLEGSAASPQLQKFGITDLSGPEFIGLNGPVTAESKTEIDVTDNLLLAALNEGGLDIRELNGDLKEHIERPATPEGELDEDFVTNSVALNDELLLIGNGGAGLYVGAIIPEIDDEVLLMGSMDFDASVNFVESKENCIFVAAGTGGLKILSIEIDEGIPDDIIPTKPCPTLVDNIIAMFPAGKDNRDANSDLFADGNNLILKLQKESPVYLTFIDEGAGWRNSLAYYTYDADNPPTGEDEIELHMLFPNVSKEGEGGGLTPGDRVQLGDEAFPENTVIGFCLIAKGWKNGATTDGIYRHYTNVEFNEDDNQQHVLFIEQNCKDIVLCFEDIQLPNGDKDYNDIIFAITDNEEDNLVATAFDTENIIEK</sequence>
<dbReference type="Pfam" id="PF13448">
    <property type="entry name" value="DUF4114"/>
    <property type="match status" value="1"/>
</dbReference>
<dbReference type="InterPro" id="IPR025193">
    <property type="entry name" value="DUF4114"/>
</dbReference>
<name>A0ABX1WWR0_9BACT</name>
<feature type="chain" id="PRO_5046796793" evidence="1">
    <location>
        <begin position="20"/>
        <end position="626"/>
    </location>
</feature>
<dbReference type="PROSITE" id="PS51257">
    <property type="entry name" value="PROKAR_LIPOPROTEIN"/>
    <property type="match status" value="1"/>
</dbReference>
<dbReference type="EMBL" id="RZNH01000019">
    <property type="protein sequence ID" value="NOU60565.1"/>
    <property type="molecule type" value="Genomic_DNA"/>
</dbReference>